<comment type="caution">
    <text evidence="1">The sequence shown here is derived from an EMBL/GenBank/DDBJ whole genome shotgun (WGS) entry which is preliminary data.</text>
</comment>
<dbReference type="AlphaFoldDB" id="A0A5B0P6T9"/>
<reference evidence="3 4" key="1">
    <citation type="submission" date="2019-05" db="EMBL/GenBank/DDBJ databases">
        <title>Emergence of the Ug99 lineage of the wheat stem rust pathogen through somatic hybridization.</title>
        <authorList>
            <person name="Li F."/>
            <person name="Upadhyaya N.M."/>
            <person name="Sperschneider J."/>
            <person name="Matny O."/>
            <person name="Nguyen-Phuc H."/>
            <person name="Mago R."/>
            <person name="Raley C."/>
            <person name="Miller M.E."/>
            <person name="Silverstein K.A.T."/>
            <person name="Henningsen E."/>
            <person name="Hirsch C.D."/>
            <person name="Visser B."/>
            <person name="Pretorius Z.A."/>
            <person name="Steffenson B.J."/>
            <person name="Schwessinger B."/>
            <person name="Dodds P.N."/>
            <person name="Figueroa M."/>
        </authorList>
    </citation>
    <scope>NUCLEOTIDE SEQUENCE [LARGE SCALE GENOMIC DNA]</scope>
    <source>
        <strain evidence="2">21-0</strain>
        <strain evidence="1 4">Ug99</strain>
    </source>
</reference>
<evidence type="ECO:0000313" key="3">
    <source>
        <dbReference type="Proteomes" id="UP000324748"/>
    </source>
</evidence>
<evidence type="ECO:0000313" key="4">
    <source>
        <dbReference type="Proteomes" id="UP000325313"/>
    </source>
</evidence>
<dbReference type="EMBL" id="VDEP01000350">
    <property type="protein sequence ID" value="KAA1097195.1"/>
    <property type="molecule type" value="Genomic_DNA"/>
</dbReference>
<gene>
    <name evidence="2" type="ORF">PGT21_011834</name>
    <name evidence="1" type="ORF">PGTUg99_010081</name>
</gene>
<evidence type="ECO:0000313" key="2">
    <source>
        <dbReference type="EMBL" id="KAA1105558.1"/>
    </source>
</evidence>
<proteinExistence type="predicted"/>
<organism evidence="1 4">
    <name type="scientific">Puccinia graminis f. sp. tritici</name>
    <dbReference type="NCBI Taxonomy" id="56615"/>
    <lineage>
        <taxon>Eukaryota</taxon>
        <taxon>Fungi</taxon>
        <taxon>Dikarya</taxon>
        <taxon>Basidiomycota</taxon>
        <taxon>Pucciniomycotina</taxon>
        <taxon>Pucciniomycetes</taxon>
        <taxon>Pucciniales</taxon>
        <taxon>Pucciniaceae</taxon>
        <taxon>Puccinia</taxon>
    </lineage>
</organism>
<accession>A0A5B0P6T9</accession>
<keyword evidence="3" id="KW-1185">Reference proteome</keyword>
<dbReference type="Proteomes" id="UP000325313">
    <property type="component" value="Unassembled WGS sequence"/>
</dbReference>
<evidence type="ECO:0000313" key="1">
    <source>
        <dbReference type="EMBL" id="KAA1097195.1"/>
    </source>
</evidence>
<protein>
    <submittedName>
        <fullName evidence="1">Uncharacterized protein</fullName>
    </submittedName>
</protein>
<name>A0A5B0P6T9_PUCGR</name>
<dbReference type="Proteomes" id="UP000324748">
    <property type="component" value="Unassembled WGS sequence"/>
</dbReference>
<sequence length="127" mass="14539">MRTPYIPTDGKPELLQGATNNAWHSTMTAPWGYIGYETSVTMIRRATHDTPLLILQMRLPVEKIIYAVAHHHSWRMSRGWLQAEPPTLRLGIWRADLQSSAIRRVNPATDIYLWSWRGMAGGSKRAE</sequence>
<dbReference type="EMBL" id="VSWC01000040">
    <property type="protein sequence ID" value="KAA1105558.1"/>
    <property type="molecule type" value="Genomic_DNA"/>
</dbReference>